<organism evidence="1">
    <name type="scientific">Aegilops tauschii</name>
    <name type="common">Tausch's goatgrass</name>
    <name type="synonym">Aegilops squarrosa</name>
    <dbReference type="NCBI Taxonomy" id="37682"/>
    <lineage>
        <taxon>Eukaryota</taxon>
        <taxon>Viridiplantae</taxon>
        <taxon>Streptophyta</taxon>
        <taxon>Embryophyta</taxon>
        <taxon>Tracheophyta</taxon>
        <taxon>Spermatophyta</taxon>
        <taxon>Magnoliopsida</taxon>
        <taxon>Liliopsida</taxon>
        <taxon>Poales</taxon>
        <taxon>Poaceae</taxon>
        <taxon>BOP clade</taxon>
        <taxon>Pooideae</taxon>
        <taxon>Triticodae</taxon>
        <taxon>Triticeae</taxon>
        <taxon>Triticinae</taxon>
        <taxon>Aegilops</taxon>
    </lineage>
</organism>
<dbReference type="EnsemblPlants" id="EMT10423">
    <property type="protein sequence ID" value="EMT10423"/>
    <property type="gene ID" value="F775_24481"/>
</dbReference>
<sequence length="137" mass="15167">MPLKLAVVLNFQSNVAQLPRNLPNLVLLQSMLQFNKKLQKKVQSSQESLQVGSFYSPVWDKAGRGKQVEFNYTERSWFHVCTENKRGSCDDPLLVAAFPWLSSASSHVSLAAVAGLQSLGEWRPGRALSGVVGHDNK</sequence>
<dbReference type="AlphaFoldDB" id="M8C5K0"/>
<reference evidence="1" key="1">
    <citation type="submission" date="2015-06" db="UniProtKB">
        <authorList>
            <consortium name="EnsemblPlants"/>
        </authorList>
    </citation>
    <scope>IDENTIFICATION</scope>
</reference>
<evidence type="ECO:0000313" key="1">
    <source>
        <dbReference type="EnsemblPlants" id="EMT10423"/>
    </source>
</evidence>
<protein>
    <submittedName>
        <fullName evidence="1">Uncharacterized protein</fullName>
    </submittedName>
</protein>
<accession>M8C5K0</accession>
<name>M8C5K0_AEGTA</name>
<proteinExistence type="predicted"/>